<sequence>MADANAAIPWITSPMETWNEESDSFSPRHEASTLELFFDLFFVANLATFTQYHAITNRYHFWSYIAFFILIWTTWFHVVCFDVRFVSDSVFERASKLVHFCTFAGFALVGYKFNPVAKNVQTATPHWIYRLLCWALFASRLWLGLQYLVTAIFCSTHKNRHLRLKLPLMLNAAVFLAAAVVYGSLSIGFSNVSTNLTGTIIGLYAVVLVELVGTLGISCVWQRLSFSSTHVGERLGLLGLIIIGEGVIGTTKTITRIMGRNGVYFEGCALIFCLVLILLFIWILYFDNLPRYKFGIVKQQFWMALHLPFHASILGVVEGSQQIALARNIFYNAEKLIVDTVYGCYFAHLDGEPLAQNLTKAVNYFKINETSSGKIALKSVFDSIYIIGNETGICSPENLTLLDNQPDPLPLNFYPFLESTISSLFQAFGLDLPPLEGNITGLDIAARSWRLVYTYYYTSIVVLLVCLTTSALLADKGLSWERFKWISFMVRAAMVGASIVLLVMGLTNSDFFDNFIASAWVLPSVVLMLWICCLGDRMSKWGRRRKGKMYEKVALREVHD</sequence>
<feature type="transmembrane region" description="Helical" evidence="1">
    <location>
        <begin position="97"/>
        <end position="115"/>
    </location>
</feature>
<feature type="transmembrane region" description="Helical" evidence="1">
    <location>
        <begin position="515"/>
        <end position="535"/>
    </location>
</feature>
<gene>
    <name evidence="2" type="ORF">BDV95DRAFT_478666</name>
</gene>
<evidence type="ECO:0000256" key="1">
    <source>
        <dbReference type="SAM" id="Phobius"/>
    </source>
</evidence>
<feature type="transmembrane region" description="Helical" evidence="1">
    <location>
        <begin position="166"/>
        <end position="189"/>
    </location>
</feature>
<keyword evidence="1" id="KW-0812">Transmembrane</keyword>
<evidence type="ECO:0000313" key="3">
    <source>
        <dbReference type="Proteomes" id="UP000481861"/>
    </source>
</evidence>
<keyword evidence="1" id="KW-0472">Membrane</keyword>
<dbReference type="EMBL" id="JAADJZ010000001">
    <property type="protein sequence ID" value="KAF2878210.1"/>
    <property type="molecule type" value="Genomic_DNA"/>
</dbReference>
<dbReference type="OrthoDB" id="3177213at2759"/>
<feature type="transmembrane region" description="Helical" evidence="1">
    <location>
        <begin position="127"/>
        <end position="154"/>
    </location>
</feature>
<dbReference type="PANTHER" id="PTHR42101:SF1">
    <property type="entry name" value="LOW TEMPERATURE REQUIREMENT A"/>
    <property type="match status" value="1"/>
</dbReference>
<keyword evidence="1" id="KW-1133">Transmembrane helix</keyword>
<dbReference type="Proteomes" id="UP000481861">
    <property type="component" value="Unassembled WGS sequence"/>
</dbReference>
<comment type="caution">
    <text evidence="2">The sequence shown here is derived from an EMBL/GenBank/DDBJ whole genome shotgun (WGS) entry which is preliminary data.</text>
</comment>
<organism evidence="2 3">
    <name type="scientific">Massariosphaeria phaeospora</name>
    <dbReference type="NCBI Taxonomy" id="100035"/>
    <lineage>
        <taxon>Eukaryota</taxon>
        <taxon>Fungi</taxon>
        <taxon>Dikarya</taxon>
        <taxon>Ascomycota</taxon>
        <taxon>Pezizomycotina</taxon>
        <taxon>Dothideomycetes</taxon>
        <taxon>Pleosporomycetidae</taxon>
        <taxon>Pleosporales</taxon>
        <taxon>Pleosporales incertae sedis</taxon>
        <taxon>Massariosphaeria</taxon>
    </lineage>
</organism>
<keyword evidence="3" id="KW-1185">Reference proteome</keyword>
<name>A0A7C8IN32_9PLEO</name>
<accession>A0A7C8IN32</accession>
<dbReference type="AlphaFoldDB" id="A0A7C8IN32"/>
<feature type="transmembrane region" description="Helical" evidence="1">
    <location>
        <begin position="201"/>
        <end position="221"/>
    </location>
</feature>
<feature type="transmembrane region" description="Helical" evidence="1">
    <location>
        <begin position="485"/>
        <end position="503"/>
    </location>
</feature>
<dbReference type="Pfam" id="PF06772">
    <property type="entry name" value="LtrA"/>
    <property type="match status" value="1"/>
</dbReference>
<evidence type="ECO:0008006" key="4">
    <source>
        <dbReference type="Google" id="ProtNLM"/>
    </source>
</evidence>
<evidence type="ECO:0000313" key="2">
    <source>
        <dbReference type="EMBL" id="KAF2878210.1"/>
    </source>
</evidence>
<feature type="transmembrane region" description="Helical" evidence="1">
    <location>
        <begin position="61"/>
        <end position="85"/>
    </location>
</feature>
<dbReference type="InterPro" id="IPR010640">
    <property type="entry name" value="Low_temperature_requirement_A"/>
</dbReference>
<feature type="transmembrane region" description="Helical" evidence="1">
    <location>
        <begin position="455"/>
        <end position="473"/>
    </location>
</feature>
<feature type="transmembrane region" description="Helical" evidence="1">
    <location>
        <begin position="263"/>
        <end position="285"/>
    </location>
</feature>
<reference evidence="2 3" key="1">
    <citation type="submission" date="2020-01" db="EMBL/GenBank/DDBJ databases">
        <authorList>
            <consortium name="DOE Joint Genome Institute"/>
            <person name="Haridas S."/>
            <person name="Albert R."/>
            <person name="Binder M."/>
            <person name="Bloem J."/>
            <person name="Labutti K."/>
            <person name="Salamov A."/>
            <person name="Andreopoulos B."/>
            <person name="Baker S.E."/>
            <person name="Barry K."/>
            <person name="Bills G."/>
            <person name="Bluhm B.H."/>
            <person name="Cannon C."/>
            <person name="Castanera R."/>
            <person name="Culley D.E."/>
            <person name="Daum C."/>
            <person name="Ezra D."/>
            <person name="Gonzalez J.B."/>
            <person name="Henrissat B."/>
            <person name="Kuo A."/>
            <person name="Liang C."/>
            <person name="Lipzen A."/>
            <person name="Lutzoni F."/>
            <person name="Magnuson J."/>
            <person name="Mondo S."/>
            <person name="Nolan M."/>
            <person name="Ohm R."/>
            <person name="Pangilinan J."/>
            <person name="Park H.-J.H."/>
            <person name="Ramirez L."/>
            <person name="Alfaro M."/>
            <person name="Sun H."/>
            <person name="Tritt A."/>
            <person name="Yoshinaga Y."/>
            <person name="Zwiers L.-H.L."/>
            <person name="Turgeon B.G."/>
            <person name="Goodwin S.B."/>
            <person name="Spatafora J.W."/>
            <person name="Crous P.W."/>
            <person name="Grigoriev I.V."/>
        </authorList>
    </citation>
    <scope>NUCLEOTIDE SEQUENCE [LARGE SCALE GENOMIC DNA]</scope>
    <source>
        <strain evidence="2 3">CBS 611.86</strain>
    </source>
</reference>
<protein>
    <recommendedName>
        <fullName evidence="4">Bacterial low temperature requirement A protein-domain-containing protein</fullName>
    </recommendedName>
</protein>
<proteinExistence type="predicted"/>
<dbReference type="PANTHER" id="PTHR42101">
    <property type="entry name" value="CHROMOSOME 16, WHOLE GENOME SHOTGUN SEQUENCE"/>
    <property type="match status" value="1"/>
</dbReference>